<reference evidence="10 11" key="1">
    <citation type="submission" date="2017-11" db="EMBL/GenBank/DDBJ databases">
        <title>The genome of Rhizophagus clarus HR1 reveals common genetic basis of auxotrophy among arbuscular mycorrhizal fungi.</title>
        <authorList>
            <person name="Kobayashi Y."/>
        </authorList>
    </citation>
    <scope>NUCLEOTIDE SEQUENCE [LARGE SCALE GENOMIC DNA]</scope>
    <source>
        <strain evidence="10 11">HR1</strain>
    </source>
</reference>
<dbReference type="PRINTS" id="PR00463">
    <property type="entry name" value="EP450I"/>
</dbReference>
<dbReference type="Gene3D" id="1.10.630.10">
    <property type="entry name" value="Cytochrome P450"/>
    <property type="match status" value="1"/>
</dbReference>
<evidence type="ECO:0000256" key="4">
    <source>
        <dbReference type="ARBA" id="ARBA00023002"/>
    </source>
</evidence>
<dbReference type="InterPro" id="IPR002401">
    <property type="entry name" value="Cyt_P450_E_grp-I"/>
</dbReference>
<evidence type="ECO:0000256" key="1">
    <source>
        <dbReference type="ARBA" id="ARBA00010617"/>
    </source>
</evidence>
<gene>
    <name evidence="10" type="ORF">RclHR1_03560011</name>
</gene>
<keyword evidence="6 8" id="KW-0503">Monooxygenase</keyword>
<proteinExistence type="inferred from homology"/>
<dbReference type="GO" id="GO:0005506">
    <property type="term" value="F:iron ion binding"/>
    <property type="evidence" value="ECO:0007669"/>
    <property type="project" value="InterPro"/>
</dbReference>
<dbReference type="GO" id="GO:0020037">
    <property type="term" value="F:heme binding"/>
    <property type="evidence" value="ECO:0007669"/>
    <property type="project" value="InterPro"/>
</dbReference>
<evidence type="ECO:0000256" key="2">
    <source>
        <dbReference type="ARBA" id="ARBA00022617"/>
    </source>
</evidence>
<dbReference type="SUPFAM" id="SSF48264">
    <property type="entry name" value="Cytochrome P450"/>
    <property type="match status" value="1"/>
</dbReference>
<dbReference type="PANTHER" id="PTHR24291:SF50">
    <property type="entry name" value="BIFUNCTIONAL ALBAFLAVENONE MONOOXYGENASE_TERPENE SYNTHASE"/>
    <property type="match status" value="1"/>
</dbReference>
<dbReference type="STRING" id="94130.A0A2Z6S5R5"/>
<dbReference type="PRINTS" id="PR00385">
    <property type="entry name" value="P450"/>
</dbReference>
<dbReference type="Pfam" id="PF00067">
    <property type="entry name" value="p450"/>
    <property type="match status" value="1"/>
</dbReference>
<dbReference type="InterPro" id="IPR050196">
    <property type="entry name" value="Cytochrome_P450_Monoox"/>
</dbReference>
<dbReference type="InterPro" id="IPR001128">
    <property type="entry name" value="Cyt_P450"/>
</dbReference>
<evidence type="ECO:0000256" key="8">
    <source>
        <dbReference type="RuleBase" id="RU000461"/>
    </source>
</evidence>
<organism evidence="10 11">
    <name type="scientific">Rhizophagus clarus</name>
    <dbReference type="NCBI Taxonomy" id="94130"/>
    <lineage>
        <taxon>Eukaryota</taxon>
        <taxon>Fungi</taxon>
        <taxon>Fungi incertae sedis</taxon>
        <taxon>Mucoromycota</taxon>
        <taxon>Glomeromycotina</taxon>
        <taxon>Glomeromycetes</taxon>
        <taxon>Glomerales</taxon>
        <taxon>Glomeraceae</taxon>
        <taxon>Rhizophagus</taxon>
    </lineage>
</organism>
<keyword evidence="11" id="KW-1185">Reference proteome</keyword>
<protein>
    <recommendedName>
        <fullName evidence="12">Cytochrome P450</fullName>
    </recommendedName>
</protein>
<evidence type="ECO:0000256" key="5">
    <source>
        <dbReference type="ARBA" id="ARBA00023004"/>
    </source>
</evidence>
<evidence type="ECO:0000256" key="9">
    <source>
        <dbReference type="SAM" id="SignalP"/>
    </source>
</evidence>
<evidence type="ECO:0008006" key="12">
    <source>
        <dbReference type="Google" id="ProtNLM"/>
    </source>
</evidence>
<dbReference type="GO" id="GO:0016705">
    <property type="term" value="F:oxidoreductase activity, acting on paired donors, with incorporation or reduction of molecular oxygen"/>
    <property type="evidence" value="ECO:0007669"/>
    <property type="project" value="InterPro"/>
</dbReference>
<dbReference type="PANTHER" id="PTHR24291">
    <property type="entry name" value="CYTOCHROME P450 FAMILY 4"/>
    <property type="match status" value="1"/>
</dbReference>
<dbReference type="EMBL" id="BEXD01002846">
    <property type="protein sequence ID" value="GBB99556.1"/>
    <property type="molecule type" value="Genomic_DNA"/>
</dbReference>
<feature type="chain" id="PRO_5016388933" description="Cytochrome P450" evidence="9">
    <location>
        <begin position="21"/>
        <end position="494"/>
    </location>
</feature>
<dbReference type="Proteomes" id="UP000247702">
    <property type="component" value="Unassembled WGS sequence"/>
</dbReference>
<feature type="signal peptide" evidence="9">
    <location>
        <begin position="1"/>
        <end position="20"/>
    </location>
</feature>
<dbReference type="AlphaFoldDB" id="A0A2Z6S5R5"/>
<keyword evidence="4 8" id="KW-0560">Oxidoreductase</keyword>
<dbReference type="InterPro" id="IPR017972">
    <property type="entry name" value="Cyt_P450_CS"/>
</dbReference>
<dbReference type="PROSITE" id="PS00086">
    <property type="entry name" value="CYTOCHROME_P450"/>
    <property type="match status" value="1"/>
</dbReference>
<keyword evidence="3 7" id="KW-0479">Metal-binding</keyword>
<dbReference type="GO" id="GO:0004497">
    <property type="term" value="F:monooxygenase activity"/>
    <property type="evidence" value="ECO:0007669"/>
    <property type="project" value="UniProtKB-KW"/>
</dbReference>
<evidence type="ECO:0000313" key="11">
    <source>
        <dbReference type="Proteomes" id="UP000247702"/>
    </source>
</evidence>
<keyword evidence="5 7" id="KW-0408">Iron</keyword>
<evidence type="ECO:0000256" key="6">
    <source>
        <dbReference type="ARBA" id="ARBA00023033"/>
    </source>
</evidence>
<name>A0A2Z6S5R5_9GLOM</name>
<keyword evidence="9" id="KW-0732">Signal</keyword>
<keyword evidence="2 7" id="KW-0349">Heme</keyword>
<accession>A0A2Z6S5R5</accession>
<dbReference type="InterPro" id="IPR036396">
    <property type="entry name" value="Cyt_P450_sf"/>
</dbReference>
<evidence type="ECO:0000256" key="3">
    <source>
        <dbReference type="ARBA" id="ARBA00022723"/>
    </source>
</evidence>
<comment type="caution">
    <text evidence="10">The sequence shown here is derived from an EMBL/GenBank/DDBJ whole genome shotgun (WGS) entry which is preliminary data.</text>
</comment>
<evidence type="ECO:0000256" key="7">
    <source>
        <dbReference type="PIRSR" id="PIRSR602401-1"/>
    </source>
</evidence>
<comment type="similarity">
    <text evidence="1 8">Belongs to the cytochrome P450 family.</text>
</comment>
<comment type="cofactor">
    <cofactor evidence="7">
        <name>heme</name>
        <dbReference type="ChEBI" id="CHEBI:30413"/>
    </cofactor>
</comment>
<evidence type="ECO:0000313" key="10">
    <source>
        <dbReference type="EMBL" id="GBB99556.1"/>
    </source>
</evidence>
<feature type="binding site" description="axial binding residue" evidence="7">
    <location>
        <position position="436"/>
    </location>
    <ligand>
        <name>heme</name>
        <dbReference type="ChEBI" id="CHEBI:30413"/>
    </ligand>
    <ligandPart>
        <name>Fe</name>
        <dbReference type="ChEBI" id="CHEBI:18248"/>
    </ligandPart>
</feature>
<sequence length="494" mass="57607">MATLIFLTIIFAIIIYYVKANKKPSEIDKIPRASALSTMWLMLRNRPQDEIQDAIRESAKGHDIYLSKIGPIASVNILSAEYAKDILTKSEDLAPKLEYEPGFVYYDFFGRGLIFSNGDLWRTYRKLANTAFNSALSPEMVGETVLELFSYTQRNLDLPIDIYETMQRTTIEILGKLAFGYKFGYLKSNKTPHIITVYKFIMSIVKSPYRFIFPWINKLPTANNKKFYQSIEEFDKFIFDIVETKRSEIKNKPISDDEHVDLLTSMLRLSEQEKIHADTKQLRDEMVNFFVAGHDTTSMSLSTTFYYLAKYPVIITLNKEIQERARAEVINVLGNELTIPTSEQLKKMEYINAILKESLRIYPPGSVISLRSLKEPIKIGPYVVPKDVLCLINLWQIHYDPKYWENPKQYDPDRFLSNEKRHPFSWIPFSSGPRNCVGQNFALMEQRVILSMMLHKYSWTLPKYTINKEKLILESQFFLKPVDVKLIFTKRTEK</sequence>